<dbReference type="AlphaFoldDB" id="A0A0E9RL05"/>
<evidence type="ECO:0000313" key="2">
    <source>
        <dbReference type="EMBL" id="JAH29806.1"/>
    </source>
</evidence>
<reference evidence="2" key="1">
    <citation type="submission" date="2014-11" db="EMBL/GenBank/DDBJ databases">
        <authorList>
            <person name="Amaro Gonzalez C."/>
        </authorList>
    </citation>
    <scope>NUCLEOTIDE SEQUENCE</scope>
</reference>
<accession>A0A0E9RL05</accession>
<sequence length="48" mass="5593">MKRVSFCLLILLNYKRNLELKVPVVFLYGILLVVLLQGDFQLQCILVL</sequence>
<name>A0A0E9RL05_ANGAN</name>
<proteinExistence type="predicted"/>
<organism evidence="2">
    <name type="scientific">Anguilla anguilla</name>
    <name type="common">European freshwater eel</name>
    <name type="synonym">Muraena anguilla</name>
    <dbReference type="NCBI Taxonomy" id="7936"/>
    <lineage>
        <taxon>Eukaryota</taxon>
        <taxon>Metazoa</taxon>
        <taxon>Chordata</taxon>
        <taxon>Craniata</taxon>
        <taxon>Vertebrata</taxon>
        <taxon>Euteleostomi</taxon>
        <taxon>Actinopterygii</taxon>
        <taxon>Neopterygii</taxon>
        <taxon>Teleostei</taxon>
        <taxon>Anguilliformes</taxon>
        <taxon>Anguillidae</taxon>
        <taxon>Anguilla</taxon>
    </lineage>
</organism>
<keyword evidence="1" id="KW-1133">Transmembrane helix</keyword>
<keyword evidence="1" id="KW-0812">Transmembrane</keyword>
<reference evidence="2" key="2">
    <citation type="journal article" date="2015" name="Fish Shellfish Immunol.">
        <title>Early steps in the European eel (Anguilla anguilla)-Vibrio vulnificus interaction in the gills: Role of the RtxA13 toxin.</title>
        <authorList>
            <person name="Callol A."/>
            <person name="Pajuelo D."/>
            <person name="Ebbesson L."/>
            <person name="Teles M."/>
            <person name="MacKenzie S."/>
            <person name="Amaro C."/>
        </authorList>
    </citation>
    <scope>NUCLEOTIDE SEQUENCE</scope>
</reference>
<keyword evidence="1" id="KW-0472">Membrane</keyword>
<feature type="transmembrane region" description="Helical" evidence="1">
    <location>
        <begin position="27"/>
        <end position="47"/>
    </location>
</feature>
<evidence type="ECO:0000256" key="1">
    <source>
        <dbReference type="SAM" id="Phobius"/>
    </source>
</evidence>
<dbReference type="EMBL" id="GBXM01082105">
    <property type="protein sequence ID" value="JAH26472.1"/>
    <property type="molecule type" value="Transcribed_RNA"/>
</dbReference>
<protein>
    <submittedName>
        <fullName evidence="2">Uncharacterized protein</fullName>
    </submittedName>
</protein>
<dbReference type="EMBL" id="GBXM01078771">
    <property type="protein sequence ID" value="JAH29806.1"/>
    <property type="molecule type" value="Transcribed_RNA"/>
</dbReference>